<dbReference type="EMBL" id="JMTK01000001">
    <property type="protein sequence ID" value="KJZ82493.1"/>
    <property type="molecule type" value="Genomic_DNA"/>
</dbReference>
<sequence>MPFSFPSFPVSSTDVSEKALVPAIPPVVIPFEDSLLSVQGYSFHGESSNTLKNIEKYDWVGKMPSHHLSLTSPQGCRRSVKEV</sequence>
<dbReference type="Proteomes" id="UP000033731">
    <property type="component" value="Unassembled WGS sequence"/>
</dbReference>
<evidence type="ECO:0000313" key="2">
    <source>
        <dbReference type="Proteomes" id="UP000033731"/>
    </source>
</evidence>
<protein>
    <submittedName>
        <fullName evidence="1">Uncharacterized protein</fullName>
    </submittedName>
</protein>
<dbReference type="RefSeq" id="WP_045960359.1">
    <property type="nucleotide sequence ID" value="NZ_JMTK01000001.1"/>
</dbReference>
<reference evidence="1 2" key="1">
    <citation type="journal article" date="2015" name="Phytopathology">
        <title>Genomes of Candidatus Liberibacter solanacearum haplotype A from New Zealand and the USA suggest significant genome plasticity in the species.</title>
        <authorList>
            <person name="Thompson S.M."/>
            <person name="Johnson C.P."/>
            <person name="Lu A.Y."/>
            <person name="Frampton R.A."/>
            <person name="Sullivan K.L."/>
            <person name="Fiers M.W."/>
            <person name="Crowhurst R.N."/>
            <person name="Pitman A.R."/>
            <person name="Scott I."/>
            <person name="Gudmestad N.C."/>
            <person name="Smith G.R."/>
        </authorList>
    </citation>
    <scope>NUCLEOTIDE SEQUENCE [LARGE SCALE GENOMIC DNA]</scope>
    <source>
        <strain evidence="1 2">LsoNZ1</strain>
    </source>
</reference>
<evidence type="ECO:0000313" key="1">
    <source>
        <dbReference type="EMBL" id="KJZ82493.1"/>
    </source>
</evidence>
<proteinExistence type="predicted"/>
<comment type="caution">
    <text evidence="1">The sequence shown here is derived from an EMBL/GenBank/DDBJ whole genome shotgun (WGS) entry which is preliminary data.</text>
</comment>
<gene>
    <name evidence="1" type="ORF">DJ66_0100</name>
</gene>
<accession>A0A0F4VJI8</accession>
<name>A0A0F4VJI8_9HYPH</name>
<organism evidence="1 2">
    <name type="scientific">Candidatus Liberibacter solanacearum</name>
    <dbReference type="NCBI Taxonomy" id="556287"/>
    <lineage>
        <taxon>Bacteria</taxon>
        <taxon>Pseudomonadati</taxon>
        <taxon>Pseudomonadota</taxon>
        <taxon>Alphaproteobacteria</taxon>
        <taxon>Hyphomicrobiales</taxon>
        <taxon>Rhizobiaceae</taxon>
        <taxon>Liberibacter</taxon>
    </lineage>
</organism>
<keyword evidence="2" id="KW-1185">Reference proteome</keyword>
<dbReference type="AlphaFoldDB" id="A0A0F4VJI8"/>
<dbReference type="PATRIC" id="fig|556287.8.peg.99"/>